<dbReference type="KEGG" id="hro:HELRODRAFT_69400"/>
<dbReference type="AlphaFoldDB" id="T1FZU7"/>
<proteinExistence type="inferred from homology"/>
<organism evidence="3 4">
    <name type="scientific">Helobdella robusta</name>
    <name type="common">Californian leech</name>
    <dbReference type="NCBI Taxonomy" id="6412"/>
    <lineage>
        <taxon>Eukaryota</taxon>
        <taxon>Metazoa</taxon>
        <taxon>Spiralia</taxon>
        <taxon>Lophotrochozoa</taxon>
        <taxon>Annelida</taxon>
        <taxon>Clitellata</taxon>
        <taxon>Hirudinea</taxon>
        <taxon>Rhynchobdellida</taxon>
        <taxon>Glossiphoniidae</taxon>
        <taxon>Helobdella</taxon>
    </lineage>
</organism>
<dbReference type="InterPro" id="IPR007757">
    <property type="entry name" value="MT-A70-like"/>
</dbReference>
<dbReference type="SUPFAM" id="SSF53335">
    <property type="entry name" value="S-adenosyl-L-methionine-dependent methyltransferases"/>
    <property type="match status" value="1"/>
</dbReference>
<dbReference type="PROSITE" id="PS00092">
    <property type="entry name" value="N6_MTASE"/>
    <property type="match status" value="1"/>
</dbReference>
<dbReference type="STRING" id="6412.T1FZU7"/>
<evidence type="ECO:0000313" key="2">
    <source>
        <dbReference type="EMBL" id="ESN92997.1"/>
    </source>
</evidence>
<evidence type="ECO:0000256" key="1">
    <source>
        <dbReference type="PROSITE-ProRule" id="PRU00489"/>
    </source>
</evidence>
<evidence type="ECO:0000313" key="4">
    <source>
        <dbReference type="Proteomes" id="UP000015101"/>
    </source>
</evidence>
<keyword evidence="4" id="KW-1185">Reference proteome</keyword>
<dbReference type="GO" id="GO:0003676">
    <property type="term" value="F:nucleic acid binding"/>
    <property type="evidence" value="ECO:0007669"/>
    <property type="project" value="InterPro"/>
</dbReference>
<dbReference type="HOGENOM" id="CLU_027091_3_2_1"/>
<dbReference type="EMBL" id="AMQM01001963">
    <property type="status" value="NOT_ANNOTATED_CDS"/>
    <property type="molecule type" value="Genomic_DNA"/>
</dbReference>
<reference evidence="2 4" key="2">
    <citation type="journal article" date="2013" name="Nature">
        <title>Insights into bilaterian evolution from three spiralian genomes.</title>
        <authorList>
            <person name="Simakov O."/>
            <person name="Marletaz F."/>
            <person name="Cho S.J."/>
            <person name="Edsinger-Gonzales E."/>
            <person name="Havlak P."/>
            <person name="Hellsten U."/>
            <person name="Kuo D.H."/>
            <person name="Larsson T."/>
            <person name="Lv J."/>
            <person name="Arendt D."/>
            <person name="Savage R."/>
            <person name="Osoegawa K."/>
            <person name="de Jong P."/>
            <person name="Grimwood J."/>
            <person name="Chapman J.A."/>
            <person name="Shapiro H."/>
            <person name="Aerts A."/>
            <person name="Otillar R.P."/>
            <person name="Terry A.Y."/>
            <person name="Boore J.L."/>
            <person name="Grigoriev I.V."/>
            <person name="Lindberg D.R."/>
            <person name="Seaver E.C."/>
            <person name="Weisblat D.A."/>
            <person name="Putnam N.H."/>
            <person name="Rokhsar D.S."/>
        </authorList>
    </citation>
    <scope>NUCLEOTIDE SEQUENCE</scope>
</reference>
<dbReference type="OMA" id="TIYEEWI"/>
<dbReference type="eggNOG" id="KOG2356">
    <property type="taxonomic scope" value="Eukaryota"/>
</dbReference>
<dbReference type="Pfam" id="PF05063">
    <property type="entry name" value="MT-A70"/>
    <property type="match status" value="1"/>
</dbReference>
<dbReference type="PANTHER" id="PTHR12829">
    <property type="entry name" value="N6-ADENOSINE-METHYLTRANSFERASE"/>
    <property type="match status" value="1"/>
</dbReference>
<dbReference type="PROSITE" id="PS51143">
    <property type="entry name" value="MT_A70"/>
    <property type="match status" value="1"/>
</dbReference>
<dbReference type="OrthoDB" id="61116at2759"/>
<dbReference type="FunCoup" id="T1FZU7">
    <property type="interactions" value="12"/>
</dbReference>
<dbReference type="InterPro" id="IPR029063">
    <property type="entry name" value="SAM-dependent_MTases_sf"/>
</dbReference>
<evidence type="ECO:0000313" key="3">
    <source>
        <dbReference type="EnsemblMetazoa" id="HelroP69400"/>
    </source>
</evidence>
<dbReference type="GO" id="GO:0032259">
    <property type="term" value="P:methylation"/>
    <property type="evidence" value="ECO:0007669"/>
    <property type="project" value="InterPro"/>
</dbReference>
<comment type="similarity">
    <text evidence="1">Belongs to the MT-A70-like family.</text>
</comment>
<dbReference type="RefSeq" id="XP_009028822.1">
    <property type="nucleotide sequence ID" value="XM_009030574.1"/>
</dbReference>
<reference evidence="3" key="3">
    <citation type="submission" date="2015-06" db="UniProtKB">
        <authorList>
            <consortium name="EnsemblMetazoa"/>
        </authorList>
    </citation>
    <scope>IDENTIFICATION</scope>
</reference>
<dbReference type="EnsemblMetazoa" id="HelroT69400">
    <property type="protein sequence ID" value="HelroP69400"/>
    <property type="gene ID" value="HelroG69400"/>
</dbReference>
<dbReference type="GO" id="GO:0008168">
    <property type="term" value="F:methyltransferase activity"/>
    <property type="evidence" value="ECO:0007669"/>
    <property type="project" value="InterPro"/>
</dbReference>
<dbReference type="InterPro" id="IPR002052">
    <property type="entry name" value="DNA_methylase_N6_adenine_CS"/>
</dbReference>
<sequence length="242" mass="28627">YIIPPRSSFLLSDFSEIDLLAKVETKFDFVVVDPPWQNKSVKRKKRYYETFSMLNLVKIPMPEWCNENCLVAVWVTNKIKYQDYVREELFPSWNLQFVATWYWLKVTKKLTPVYPLLLSTSSTKHPKKPYELLMLGRFRLEKYHLMSNSNIDCKIQDRMVIISVPSAIHSHKPYLREVFKDHLPEDAKCLELFARNLQSGWTSWGNEVRVCVWIYQQYIFISLSLLGMQSTLACSQDLINII</sequence>
<dbReference type="GeneID" id="20214345"/>
<dbReference type="EMBL" id="KB097639">
    <property type="protein sequence ID" value="ESN92997.1"/>
    <property type="molecule type" value="Genomic_DNA"/>
</dbReference>
<reference evidence="4" key="1">
    <citation type="submission" date="2012-12" db="EMBL/GenBank/DDBJ databases">
        <authorList>
            <person name="Hellsten U."/>
            <person name="Grimwood J."/>
            <person name="Chapman J.A."/>
            <person name="Shapiro H."/>
            <person name="Aerts A."/>
            <person name="Otillar R.P."/>
            <person name="Terry A.Y."/>
            <person name="Boore J.L."/>
            <person name="Simakov O."/>
            <person name="Marletaz F."/>
            <person name="Cho S.-J."/>
            <person name="Edsinger-Gonzales E."/>
            <person name="Havlak P."/>
            <person name="Kuo D.-H."/>
            <person name="Larsson T."/>
            <person name="Lv J."/>
            <person name="Arendt D."/>
            <person name="Savage R."/>
            <person name="Osoegawa K."/>
            <person name="de Jong P."/>
            <person name="Lindberg D.R."/>
            <person name="Seaver E.C."/>
            <person name="Weisblat D.A."/>
            <person name="Putnam N.H."/>
            <person name="Grigoriev I.V."/>
            <person name="Rokhsar D.S."/>
        </authorList>
    </citation>
    <scope>NUCLEOTIDE SEQUENCE</scope>
</reference>
<dbReference type="Proteomes" id="UP000015101">
    <property type="component" value="Unassembled WGS sequence"/>
</dbReference>
<protein>
    <recommendedName>
        <fullName evidence="5">Methyltransferase-like protein 4</fullName>
    </recommendedName>
</protein>
<accession>T1FZU7</accession>
<dbReference type="CTD" id="20214345"/>
<gene>
    <name evidence="3" type="primary">20214345</name>
    <name evidence="2" type="ORF">HELRODRAFT_69400</name>
</gene>
<evidence type="ECO:0008006" key="5">
    <source>
        <dbReference type="Google" id="ProtNLM"/>
    </source>
</evidence>
<dbReference type="PANTHER" id="PTHR12829:SF4">
    <property type="entry name" value="N(6)-ADENINE-SPECIFIC METHYLTRANSFERASE METTL4"/>
    <property type="match status" value="1"/>
</dbReference>
<dbReference type="InParanoid" id="T1FZU7"/>
<name>T1FZU7_HELRO</name>